<protein>
    <submittedName>
        <fullName evidence="10">Uncharacterized protein</fullName>
    </submittedName>
</protein>
<evidence type="ECO:0000313" key="10">
    <source>
        <dbReference type="EMBL" id="KAE8252133.1"/>
    </source>
</evidence>
<comment type="subcellular location">
    <subcellularLocation>
        <location evidence="2">Cytoplasm</location>
    </subcellularLocation>
    <subcellularLocation>
        <location evidence="1">Nucleus</location>
    </subcellularLocation>
</comment>
<gene>
    <name evidence="10" type="ORF">A4X03_0g6246</name>
    <name evidence="9" type="ORF">JKIAZH3_G2110</name>
</gene>
<reference evidence="9" key="3">
    <citation type="submission" date="2020-10" db="EMBL/GenBank/DDBJ databases">
        <authorList>
            <person name="Sedaghatjoo S."/>
        </authorList>
    </citation>
    <scope>NUCLEOTIDE SEQUENCE</scope>
    <source>
        <strain evidence="9">AZH3</strain>
    </source>
</reference>
<dbReference type="GO" id="GO:0005049">
    <property type="term" value="F:nuclear export signal receptor activity"/>
    <property type="evidence" value="ECO:0007669"/>
    <property type="project" value="InterPro"/>
</dbReference>
<evidence type="ECO:0000256" key="6">
    <source>
        <dbReference type="ARBA" id="ARBA00022927"/>
    </source>
</evidence>
<feature type="region of interest" description="Disordered" evidence="8">
    <location>
        <begin position="672"/>
        <end position="691"/>
    </location>
</feature>
<feature type="region of interest" description="Disordered" evidence="8">
    <location>
        <begin position="1360"/>
        <end position="1382"/>
    </location>
</feature>
<keyword evidence="6" id="KW-0653">Protein transport</keyword>
<reference evidence="10" key="2">
    <citation type="journal article" date="2019" name="IMA Fungus">
        <title>Genome sequencing and comparison of five Tilletia species to identify candidate genes for the detection of regulated species infecting wheat.</title>
        <authorList>
            <person name="Nguyen H.D.T."/>
            <person name="Sultana T."/>
            <person name="Kesanakurti P."/>
            <person name="Hambleton S."/>
        </authorList>
    </citation>
    <scope>NUCLEOTIDE SEQUENCE</scope>
    <source>
        <strain evidence="10">DAOMC 238032</strain>
    </source>
</reference>
<evidence type="ECO:0000256" key="3">
    <source>
        <dbReference type="ARBA" id="ARBA00009466"/>
    </source>
</evidence>
<evidence type="ECO:0000256" key="4">
    <source>
        <dbReference type="ARBA" id="ARBA00022448"/>
    </source>
</evidence>
<evidence type="ECO:0000256" key="2">
    <source>
        <dbReference type="ARBA" id="ARBA00004496"/>
    </source>
</evidence>
<dbReference type="InterPro" id="IPR044189">
    <property type="entry name" value="XPO4/7-like"/>
</dbReference>
<dbReference type="EMBL" id="LWDD02001151">
    <property type="protein sequence ID" value="KAE8252133.1"/>
    <property type="molecule type" value="Genomic_DNA"/>
</dbReference>
<evidence type="ECO:0000256" key="7">
    <source>
        <dbReference type="ARBA" id="ARBA00023242"/>
    </source>
</evidence>
<dbReference type="InterPro" id="IPR016024">
    <property type="entry name" value="ARM-type_fold"/>
</dbReference>
<evidence type="ECO:0000313" key="12">
    <source>
        <dbReference type="Proteomes" id="UP000836402"/>
    </source>
</evidence>
<dbReference type="PANTHER" id="PTHR12596">
    <property type="entry name" value="EXPORTIN 4,7-RELATED"/>
    <property type="match status" value="1"/>
</dbReference>
<keyword evidence="7" id="KW-0539">Nucleus</keyword>
<accession>A0A177VDX1</accession>
<evidence type="ECO:0000256" key="1">
    <source>
        <dbReference type="ARBA" id="ARBA00004123"/>
    </source>
</evidence>
<proteinExistence type="inferred from homology"/>
<name>A0A177VDX1_9BASI</name>
<evidence type="ECO:0000313" key="9">
    <source>
        <dbReference type="EMBL" id="CAD6934863.1"/>
    </source>
</evidence>
<organism evidence="10 11">
    <name type="scientific">Tilletia caries</name>
    <name type="common">wheat bunt fungus</name>
    <dbReference type="NCBI Taxonomy" id="13290"/>
    <lineage>
        <taxon>Eukaryota</taxon>
        <taxon>Fungi</taxon>
        <taxon>Dikarya</taxon>
        <taxon>Basidiomycota</taxon>
        <taxon>Ustilaginomycotina</taxon>
        <taxon>Exobasidiomycetes</taxon>
        <taxon>Tilletiales</taxon>
        <taxon>Tilletiaceae</taxon>
        <taxon>Tilletia</taxon>
    </lineage>
</organism>
<comment type="similarity">
    <text evidence="3">Belongs to the exportin family.</text>
</comment>
<dbReference type="PANTHER" id="PTHR12596:SF1">
    <property type="entry name" value="EXPORTIN-4"/>
    <property type="match status" value="1"/>
</dbReference>
<keyword evidence="12" id="KW-1185">Reference proteome</keyword>
<keyword evidence="4" id="KW-0813">Transport</keyword>
<evidence type="ECO:0000256" key="8">
    <source>
        <dbReference type="SAM" id="MobiDB-lite"/>
    </source>
</evidence>
<evidence type="ECO:0000256" key="5">
    <source>
        <dbReference type="ARBA" id="ARBA00022490"/>
    </source>
</evidence>
<dbReference type="GO" id="GO:0005737">
    <property type="term" value="C:cytoplasm"/>
    <property type="evidence" value="ECO:0007669"/>
    <property type="project" value="UniProtKB-SubCell"/>
</dbReference>
<feature type="region of interest" description="Disordered" evidence="8">
    <location>
        <begin position="368"/>
        <end position="391"/>
    </location>
</feature>
<evidence type="ECO:0000313" key="11">
    <source>
        <dbReference type="Proteomes" id="UP000077671"/>
    </source>
</evidence>
<keyword evidence="5" id="KW-0963">Cytoplasm</keyword>
<feature type="compositionally biased region" description="Low complexity" evidence="8">
    <location>
        <begin position="1365"/>
        <end position="1378"/>
    </location>
</feature>
<sequence length="1454" mass="156087">MERSSWSSAEGPAVLVASSDHLVQALQTIEAASRDFNSPDTAVRKRGEATFLSLRDSEAALEYACFALQHSQDSFVLFQMLGLILQRLPMLPGDGATAQAQGGAAFSAAIPSLQHLRDFLLHFVVSRAEAAELARLHQDTTAQAARQWPQYVRTRAHQLIAAVSKRMLGTELGSHPPSSYANIIKPQLDGLKGQILSLISLQPGWPTGQPVEDARAFIRAITGLGIYRACLDEFVLTPAGAAAGSGDGLTSLGVTRRGTSSVSDEAAGRGSGASRSKQRDSGSSVGLTGREHLLCKLAAQEELLPDLLSAVLHMLVIELQRPAEQRHVYPHLLFFQLVSTLEKLLGWSFVLAPALTSNARGFLTDASSISGGNGEEDNDHEHDASFSPGAAGTRTIPSPISSILLSQDLLRLLSASYNAAQTNRSADAVASLVSQTAGSSSRASIDASREASTALHRLRSCILSVARFEASSVLPESASAASGSGHPVIATKNVGRTQQDLDLQRQHTEGMLELIAALVQNLSDETNSSGHDSQTILGSMHRGQSLLFVVQLLGTFAAVVEAEPERLSQCLGLASTSNDSPPPAPFGHFLQMCTRLAAICYDFAFTGSSGGDAMDGDEMADLAESCVDQLISSWMILARGLLQAIPSSHSQAGDAFCAAVRDDVVRRYVRGRHQAARGSSAQPETGEDDLDVESEIGSTAEKDRDRFAEQLRTLAELARLRPAILGPVLVDMSELAEEVSSVLVGAVQSGSSRPTDPRSMRALEARWEEAHWLLLMAGYILADDITGELPAIPEAVEQLGADQPASESHPAVRLIRQLSLTLFDSLSSELAVTNELSSPQVMESLLWFTNRWLASYLLPLMNEAGEGGLTTNASINAAFSGPSRSHIIAFFSKHSAELIRLWLSEADVLKQTAALIAGFSRCQHAAAGLIAIPDFMEVVSAVLSSLDALPVDTHGAFISAIVGTTHTASRWSRSAAEGPATSAGEKEQARYISERTTFYTNTITQTLEQRLSSAVHRPDFAAVAQEPNIIQAVQTALDMLEGLALTIQLNLAAGIYNFIARFFPTLIQIVETYSERSEITVLVLKVFRTLAVSTSWAISEDDSAQKQLNEAVWALFVAISRKPNIIGSTEFGAADDDNPYEALCLALETLSGVLELTDTGDITQTPGADRLFGPLSPLHAEDVGMFGFSVLFPSLTSDSFSDPRVREKLSRVTCTVWLFFPGRVFSVARAETKPGQLANGLIEVLVRLLSADEVQHVSEALEPIRPLAKAITKLARDERARALCSEILPTALDQLILVLLRSILLEPSEDLDGQVIALRPLFLARASPALGGQQGLYASLQSFCANTALHSLREHGLTMSSAPQGLSGSLDGPPSLSPAEERRRRELLSNIVASIAQACFASVTDGVDESDRARPQNVKEAMMRQKEERKAEAAFCQMVKAHGLLRARRALRIR</sequence>
<reference evidence="10" key="1">
    <citation type="submission" date="2016-04" db="EMBL/GenBank/DDBJ databases">
        <authorList>
            <person name="Nguyen H.D."/>
            <person name="Kesanakurti P."/>
            <person name="Cullis J."/>
            <person name="Levesque C.A."/>
            <person name="Hambleton S."/>
        </authorList>
    </citation>
    <scope>NUCLEOTIDE SEQUENCE</scope>
    <source>
        <strain evidence="10">DAOMC 238032</strain>
    </source>
</reference>
<dbReference type="GO" id="GO:0005643">
    <property type="term" value="C:nuclear pore"/>
    <property type="evidence" value="ECO:0007669"/>
    <property type="project" value="TreeGrafter"/>
</dbReference>
<dbReference type="Proteomes" id="UP000077671">
    <property type="component" value="Unassembled WGS sequence"/>
</dbReference>
<feature type="region of interest" description="Disordered" evidence="8">
    <location>
        <begin position="254"/>
        <end position="286"/>
    </location>
</feature>
<comment type="caution">
    <text evidence="10">The sequence shown here is derived from an EMBL/GenBank/DDBJ whole genome shotgun (WGS) entry which is preliminary data.</text>
</comment>
<dbReference type="SUPFAM" id="SSF48371">
    <property type="entry name" value="ARM repeat"/>
    <property type="match status" value="1"/>
</dbReference>
<dbReference type="EMBL" id="CAJHJG010003733">
    <property type="protein sequence ID" value="CAD6934863.1"/>
    <property type="molecule type" value="Genomic_DNA"/>
</dbReference>
<dbReference type="Proteomes" id="UP000836402">
    <property type="component" value="Unassembled WGS sequence"/>
</dbReference>
<dbReference type="GO" id="GO:0006611">
    <property type="term" value="P:protein export from nucleus"/>
    <property type="evidence" value="ECO:0007669"/>
    <property type="project" value="TreeGrafter"/>
</dbReference>